<gene>
    <name evidence="4" type="ORF">HH216_24605</name>
</gene>
<dbReference type="Pfam" id="PF01051">
    <property type="entry name" value="Rep3_N"/>
    <property type="match status" value="1"/>
</dbReference>
<dbReference type="Pfam" id="PF21205">
    <property type="entry name" value="Rep3_C"/>
    <property type="match status" value="1"/>
</dbReference>
<reference evidence="4 5" key="1">
    <citation type="submission" date="2020-04" db="EMBL/GenBank/DDBJ databases">
        <title>Genome sequencing of novel species.</title>
        <authorList>
            <person name="Heo J."/>
            <person name="Kim S.-J."/>
            <person name="Kim J.-S."/>
            <person name="Hong S.-B."/>
            <person name="Kwon S.-W."/>
        </authorList>
    </citation>
    <scope>NUCLEOTIDE SEQUENCE [LARGE SCALE GENOMIC DNA]</scope>
    <source>
        <strain evidence="4 5">CJU-R4</strain>
        <plasmid evidence="4 5">unnamed1</plasmid>
    </source>
</reference>
<dbReference type="Proteomes" id="UP000501128">
    <property type="component" value="Plasmid unnamed1"/>
</dbReference>
<evidence type="ECO:0000256" key="1">
    <source>
        <dbReference type="ARBA" id="ARBA00038283"/>
    </source>
</evidence>
<evidence type="ECO:0000256" key="2">
    <source>
        <dbReference type="SAM" id="MobiDB-lite"/>
    </source>
</evidence>
<keyword evidence="4" id="KW-0614">Plasmid</keyword>
<feature type="compositionally biased region" description="Low complexity" evidence="2">
    <location>
        <begin position="337"/>
        <end position="350"/>
    </location>
</feature>
<feature type="region of interest" description="Disordered" evidence="2">
    <location>
        <begin position="335"/>
        <end position="360"/>
    </location>
</feature>
<evidence type="ECO:0000313" key="5">
    <source>
        <dbReference type="Proteomes" id="UP000501128"/>
    </source>
</evidence>
<dbReference type="EMBL" id="CP051678">
    <property type="protein sequence ID" value="QJD81553.1"/>
    <property type="molecule type" value="Genomic_DNA"/>
</dbReference>
<evidence type="ECO:0000313" key="4">
    <source>
        <dbReference type="EMBL" id="QJD81553.1"/>
    </source>
</evidence>
<accession>A0A7L5DW16</accession>
<keyword evidence="5" id="KW-1185">Reference proteome</keyword>
<dbReference type="InterPro" id="IPR000525">
    <property type="entry name" value="Initiator_Rep_WH1"/>
</dbReference>
<dbReference type="RefSeq" id="WP_169553571.1">
    <property type="nucleotide sequence ID" value="NZ_CP051678.1"/>
</dbReference>
<dbReference type="KEGG" id="srho:HH216_24605"/>
<dbReference type="Gene3D" id="1.10.10.10">
    <property type="entry name" value="Winged helix-like DNA-binding domain superfamily/Winged helix DNA-binding domain"/>
    <property type="match status" value="2"/>
</dbReference>
<dbReference type="SUPFAM" id="SSF46785">
    <property type="entry name" value="Winged helix' DNA-binding domain"/>
    <property type="match status" value="2"/>
</dbReference>
<dbReference type="GO" id="GO:0006270">
    <property type="term" value="P:DNA replication initiation"/>
    <property type="evidence" value="ECO:0007669"/>
    <property type="project" value="InterPro"/>
</dbReference>
<name>A0A7L5DW16_9BACT</name>
<protein>
    <submittedName>
        <fullName evidence="4">Replication initiation protein</fullName>
    </submittedName>
</protein>
<evidence type="ECO:0000259" key="3">
    <source>
        <dbReference type="Pfam" id="PF01051"/>
    </source>
</evidence>
<feature type="domain" description="Initiator Rep protein WH1" evidence="3">
    <location>
        <begin position="23"/>
        <end position="166"/>
    </location>
</feature>
<dbReference type="InterPro" id="IPR036388">
    <property type="entry name" value="WH-like_DNA-bd_sf"/>
</dbReference>
<comment type="similarity">
    <text evidence="1">Belongs to the initiator RepB protein family.</text>
</comment>
<geneLocation type="plasmid" evidence="4 5">
    <name>unnamed1</name>
</geneLocation>
<organism evidence="4 5">
    <name type="scientific">Spirosoma rhododendri</name>
    <dbReference type="NCBI Taxonomy" id="2728024"/>
    <lineage>
        <taxon>Bacteria</taxon>
        <taxon>Pseudomonadati</taxon>
        <taxon>Bacteroidota</taxon>
        <taxon>Cytophagia</taxon>
        <taxon>Cytophagales</taxon>
        <taxon>Cytophagaceae</taxon>
        <taxon>Spirosoma</taxon>
    </lineage>
</organism>
<sequence>MSTDNQDVYSVRRSTFSKYPTNYQSNLFTESRQEFTEMEKKIVTLVVNQIGHMALKNEIEPKMNVVLQVPFLELSRARYDQVATAAESLSKKRLSFRNDKSGDFTFMTPFPLVQSAVVNGIKVIEITLLANVVPYFAELGQRYTKYDINVMLSLSSTYAQRMFEIVSMFYHRNQYQFKYEVDELRVILNCPETYRYNDFCLYALNVAQRELTNKAGLDITWLPSKKVGKKVVELEFTIKTAKELAIDAIEKERQQINKMSINEAVSTAWQLMKRYKLKDWQKDLIASDPELLATFLRVDSELGNGLRTNIKNPTAYLIKSLGIDQMKALAKKVKQATPSPTSSLLTPGPSIQERDTNKKSHDTNCLFWEEYSTK</sequence>
<proteinExistence type="inferred from homology"/>
<dbReference type="InterPro" id="IPR036390">
    <property type="entry name" value="WH_DNA-bd_sf"/>
</dbReference>
<dbReference type="AlphaFoldDB" id="A0A7L5DW16"/>
<dbReference type="GO" id="GO:0003887">
    <property type="term" value="F:DNA-directed DNA polymerase activity"/>
    <property type="evidence" value="ECO:0007669"/>
    <property type="project" value="InterPro"/>
</dbReference>